<dbReference type="Pfam" id="PF01047">
    <property type="entry name" value="MarR"/>
    <property type="match status" value="1"/>
</dbReference>
<dbReference type="SUPFAM" id="SSF46785">
    <property type="entry name" value="Winged helix' DNA-binding domain"/>
    <property type="match status" value="1"/>
</dbReference>
<dbReference type="SMART" id="SM00347">
    <property type="entry name" value="HTH_MARR"/>
    <property type="match status" value="1"/>
</dbReference>
<evidence type="ECO:0000313" key="7">
    <source>
        <dbReference type="Proteomes" id="UP000061227"/>
    </source>
</evidence>
<organism evidence="6 7">
    <name type="scientific">Fructobacillus pseudoficulneus</name>
    <dbReference type="NCBI Taxonomy" id="220714"/>
    <lineage>
        <taxon>Bacteria</taxon>
        <taxon>Bacillati</taxon>
        <taxon>Bacillota</taxon>
        <taxon>Bacilli</taxon>
        <taxon>Lactobacillales</taxon>
        <taxon>Lactobacillaceae</taxon>
        <taxon>Fructobacillus</taxon>
    </lineage>
</organism>
<dbReference type="InterPro" id="IPR001387">
    <property type="entry name" value="Cro/C1-type_HTH"/>
</dbReference>
<accession>A0A3F3H1Y4</accession>
<dbReference type="PROSITE" id="PS50995">
    <property type="entry name" value="HTH_MARR_2"/>
    <property type="match status" value="1"/>
</dbReference>
<evidence type="ECO:0000256" key="1">
    <source>
        <dbReference type="ARBA" id="ARBA00023015"/>
    </source>
</evidence>
<evidence type="ECO:0000259" key="4">
    <source>
        <dbReference type="PROSITE" id="PS50943"/>
    </source>
</evidence>
<dbReference type="EMBL" id="DF968064">
    <property type="protein sequence ID" value="GAP02598.1"/>
    <property type="molecule type" value="Genomic_DNA"/>
</dbReference>
<keyword evidence="2" id="KW-0238">DNA-binding</keyword>
<dbReference type="Gene3D" id="1.10.10.10">
    <property type="entry name" value="Winged helix-like DNA-binding domain superfamily/Winged helix DNA-binding domain"/>
    <property type="match status" value="1"/>
</dbReference>
<dbReference type="PROSITE" id="PS50943">
    <property type="entry name" value="HTH_CROC1"/>
    <property type="match status" value="1"/>
</dbReference>
<name>A0A3F3H1Y4_9LACO</name>
<reference evidence="6 7" key="1">
    <citation type="journal article" date="2015" name="BMC Genomics">
        <title>Comparative genomics of Fructobacillus spp. and Leuconostoc spp. reveals niche-specific evolution of Fructobacillus spp.</title>
        <authorList>
            <person name="Endo A."/>
            <person name="Tanizawa Y."/>
            <person name="Tanaka N."/>
            <person name="Maeno S."/>
            <person name="Kumar H."/>
            <person name="Shiwa Y."/>
            <person name="Okada S."/>
            <person name="Yoshikawa H."/>
            <person name="Dicks L."/>
            <person name="Nakagawa J."/>
            <person name="Arita M."/>
        </authorList>
    </citation>
    <scope>NUCLEOTIDE SEQUENCE [LARGE SCALE GENOMIC DNA]</scope>
    <source>
        <strain evidence="6 7">DSM 15468</strain>
    </source>
</reference>
<feature type="domain" description="HTH cro/C1-type" evidence="4">
    <location>
        <begin position="38"/>
        <end position="65"/>
    </location>
</feature>
<dbReference type="GO" id="GO:0003677">
    <property type="term" value="F:DNA binding"/>
    <property type="evidence" value="ECO:0007669"/>
    <property type="project" value="UniProtKB-KW"/>
</dbReference>
<dbReference type="AlphaFoldDB" id="A0A3F3H1Y4"/>
<keyword evidence="3" id="KW-0804">Transcription</keyword>
<dbReference type="InterPro" id="IPR036390">
    <property type="entry name" value="WH_DNA-bd_sf"/>
</dbReference>
<keyword evidence="1" id="KW-0805">Transcription regulation</keyword>
<dbReference type="OrthoDB" id="6462103at2"/>
<evidence type="ECO:0000313" key="6">
    <source>
        <dbReference type="EMBL" id="GAP02598.1"/>
    </source>
</evidence>
<evidence type="ECO:0000256" key="3">
    <source>
        <dbReference type="ARBA" id="ARBA00023163"/>
    </source>
</evidence>
<dbReference type="InterPro" id="IPR000835">
    <property type="entry name" value="HTH_MarR-typ"/>
</dbReference>
<dbReference type="GO" id="GO:0003700">
    <property type="term" value="F:DNA-binding transcription factor activity"/>
    <property type="evidence" value="ECO:0007669"/>
    <property type="project" value="InterPro"/>
</dbReference>
<evidence type="ECO:0000256" key="2">
    <source>
        <dbReference type="ARBA" id="ARBA00023125"/>
    </source>
</evidence>
<feature type="domain" description="HTH marR-type" evidence="5">
    <location>
        <begin position="3"/>
        <end position="135"/>
    </location>
</feature>
<dbReference type="InterPro" id="IPR036388">
    <property type="entry name" value="WH-like_DNA-bd_sf"/>
</dbReference>
<protein>
    <submittedName>
        <fullName evidence="6">Uncharacterized protein</fullName>
    </submittedName>
</protein>
<dbReference type="Proteomes" id="UP000061227">
    <property type="component" value="Unassembled WGS sequence"/>
</dbReference>
<keyword evidence="7" id="KW-1185">Reference proteome</keyword>
<dbReference type="STRING" id="220714.SAMN05660469_0533"/>
<proteinExistence type="predicted"/>
<sequence length="136" mass="15744">MIDLEIFRQMGSISRRATKEMNQAASQYQLENNLFLYLIRIVEHEGLTQSDLADLIQVDKTTLSRALTKLDRRGYIDKVADAKNKNYKQLYPTQKARDNYQVLAALEQKYIKDRLSALSASELKQLKQLLAKILHT</sequence>
<dbReference type="PANTHER" id="PTHR42756">
    <property type="entry name" value="TRANSCRIPTIONAL REGULATOR, MARR"/>
    <property type="match status" value="1"/>
</dbReference>
<dbReference type="PRINTS" id="PR00598">
    <property type="entry name" value="HTHMARR"/>
</dbReference>
<gene>
    <name evidence="6" type="ORF">FPFC_020450</name>
</gene>
<evidence type="ECO:0000259" key="5">
    <source>
        <dbReference type="PROSITE" id="PS50995"/>
    </source>
</evidence>
<dbReference type="PANTHER" id="PTHR42756:SF2">
    <property type="entry name" value="MARR FAMILY REGULATORY PROTEIN"/>
    <property type="match status" value="1"/>
</dbReference>